<organism evidence="2">
    <name type="scientific">bioreactor metagenome</name>
    <dbReference type="NCBI Taxonomy" id="1076179"/>
    <lineage>
        <taxon>unclassified sequences</taxon>
        <taxon>metagenomes</taxon>
        <taxon>ecological metagenomes</taxon>
    </lineage>
</organism>
<name>A0A645FA96_9ZZZZ</name>
<evidence type="ECO:0000256" key="1">
    <source>
        <dbReference type="SAM" id="MobiDB-lite"/>
    </source>
</evidence>
<dbReference type="AlphaFoldDB" id="A0A645FA96"/>
<comment type="caution">
    <text evidence="2">The sequence shown here is derived from an EMBL/GenBank/DDBJ whole genome shotgun (WGS) entry which is preliminary data.</text>
</comment>
<dbReference type="EMBL" id="VSSQ01057488">
    <property type="protein sequence ID" value="MPN11288.1"/>
    <property type="molecule type" value="Genomic_DNA"/>
</dbReference>
<gene>
    <name evidence="2" type="ORF">SDC9_158589</name>
</gene>
<evidence type="ECO:0000313" key="2">
    <source>
        <dbReference type="EMBL" id="MPN11288.1"/>
    </source>
</evidence>
<feature type="compositionally biased region" description="Basic and acidic residues" evidence="1">
    <location>
        <begin position="37"/>
        <end position="48"/>
    </location>
</feature>
<accession>A0A645FA96</accession>
<sequence>MLTGHVPDYANRSASLSQFNKTTNKIAIVIIIHNSPEDKGSLPTDEQHIKKRKSPEHKAAGFPGRLRPRKPLPPRTLYPNPPLTLSLPIALPVTK</sequence>
<reference evidence="2" key="1">
    <citation type="submission" date="2019-08" db="EMBL/GenBank/DDBJ databases">
        <authorList>
            <person name="Kucharzyk K."/>
            <person name="Murdoch R.W."/>
            <person name="Higgins S."/>
            <person name="Loffler F."/>
        </authorList>
    </citation>
    <scope>NUCLEOTIDE SEQUENCE</scope>
</reference>
<proteinExistence type="predicted"/>
<feature type="region of interest" description="Disordered" evidence="1">
    <location>
        <begin position="37"/>
        <end position="79"/>
    </location>
</feature>
<protein>
    <submittedName>
        <fullName evidence="2">Uncharacterized protein</fullName>
    </submittedName>
</protein>